<keyword evidence="3 4" id="KW-0560">Oxidoreductase</keyword>
<feature type="domain" description="Ketopantoate reductase N-terminal" evidence="5">
    <location>
        <begin position="7"/>
        <end position="145"/>
    </location>
</feature>
<dbReference type="InterPro" id="IPR008927">
    <property type="entry name" value="6-PGluconate_DH-like_C_sf"/>
</dbReference>
<keyword evidence="4" id="KW-0566">Pantothenate biosynthesis</keyword>
<dbReference type="SUPFAM" id="SSF51735">
    <property type="entry name" value="NAD(P)-binding Rossmann-fold domains"/>
    <property type="match status" value="1"/>
</dbReference>
<comment type="function">
    <text evidence="4">Catalyzes the NADPH-dependent reduction of ketopantoate into pantoic acid.</text>
</comment>
<dbReference type="Gene3D" id="1.10.1040.10">
    <property type="entry name" value="N-(1-d-carboxylethyl)-l-norvaline Dehydrogenase, domain 2"/>
    <property type="match status" value="1"/>
</dbReference>
<evidence type="ECO:0000256" key="3">
    <source>
        <dbReference type="ARBA" id="ARBA00023002"/>
    </source>
</evidence>
<keyword evidence="8" id="KW-1185">Reference proteome</keyword>
<evidence type="ECO:0000313" key="8">
    <source>
        <dbReference type="Proteomes" id="UP000199077"/>
    </source>
</evidence>
<name>A0A1H0PLN0_9MICO</name>
<evidence type="ECO:0000259" key="5">
    <source>
        <dbReference type="Pfam" id="PF02558"/>
    </source>
</evidence>
<dbReference type="InterPro" id="IPR003710">
    <property type="entry name" value="ApbA"/>
</dbReference>
<feature type="domain" description="Ketopantoate reductase C-terminal" evidence="6">
    <location>
        <begin position="181"/>
        <end position="294"/>
    </location>
</feature>
<dbReference type="UniPathway" id="UPA00028">
    <property type="reaction ID" value="UER00004"/>
</dbReference>
<comment type="catalytic activity">
    <reaction evidence="4">
        <text>(R)-pantoate + NADP(+) = 2-dehydropantoate + NADPH + H(+)</text>
        <dbReference type="Rhea" id="RHEA:16233"/>
        <dbReference type="ChEBI" id="CHEBI:11561"/>
        <dbReference type="ChEBI" id="CHEBI:15378"/>
        <dbReference type="ChEBI" id="CHEBI:15980"/>
        <dbReference type="ChEBI" id="CHEBI:57783"/>
        <dbReference type="ChEBI" id="CHEBI:58349"/>
        <dbReference type="EC" id="1.1.1.169"/>
    </reaction>
</comment>
<dbReference type="PANTHER" id="PTHR21708:SF26">
    <property type="entry name" value="2-DEHYDROPANTOATE 2-REDUCTASE"/>
    <property type="match status" value="1"/>
</dbReference>
<evidence type="ECO:0000256" key="4">
    <source>
        <dbReference type="RuleBase" id="RU362068"/>
    </source>
</evidence>
<dbReference type="GO" id="GO:0008677">
    <property type="term" value="F:2-dehydropantoate 2-reductase activity"/>
    <property type="evidence" value="ECO:0007669"/>
    <property type="project" value="UniProtKB-EC"/>
</dbReference>
<dbReference type="InterPro" id="IPR036291">
    <property type="entry name" value="NAD(P)-bd_dom_sf"/>
</dbReference>
<protein>
    <recommendedName>
        <fullName evidence="4">2-dehydropantoate 2-reductase</fullName>
        <ecNumber evidence="4">1.1.1.169</ecNumber>
    </recommendedName>
    <alternativeName>
        <fullName evidence="4">Ketopantoate reductase</fullName>
    </alternativeName>
</protein>
<gene>
    <name evidence="7" type="ORF">SAMN04489867_1294</name>
</gene>
<dbReference type="Gene3D" id="3.40.50.720">
    <property type="entry name" value="NAD(P)-binding Rossmann-like Domain"/>
    <property type="match status" value="1"/>
</dbReference>
<dbReference type="GO" id="GO:0015940">
    <property type="term" value="P:pantothenate biosynthetic process"/>
    <property type="evidence" value="ECO:0007669"/>
    <property type="project" value="UniProtKB-UniPathway"/>
</dbReference>
<dbReference type="SUPFAM" id="SSF48179">
    <property type="entry name" value="6-phosphogluconate dehydrogenase C-terminal domain-like"/>
    <property type="match status" value="1"/>
</dbReference>
<comment type="similarity">
    <text evidence="1 4">Belongs to the ketopantoate reductase family.</text>
</comment>
<evidence type="ECO:0000313" key="7">
    <source>
        <dbReference type="EMBL" id="SDP05529.1"/>
    </source>
</evidence>
<dbReference type="STRING" id="443156.SAMN04489867_1294"/>
<dbReference type="Pfam" id="PF02558">
    <property type="entry name" value="ApbA"/>
    <property type="match status" value="1"/>
</dbReference>
<dbReference type="RefSeq" id="WP_172829361.1">
    <property type="nucleotide sequence ID" value="NZ_LT629711.1"/>
</dbReference>
<dbReference type="InterPro" id="IPR013328">
    <property type="entry name" value="6PGD_dom2"/>
</dbReference>
<proteinExistence type="inferred from homology"/>
<sequence>MDDRLDVAVLGAGGVGGLLAALLARSGHHVTVLARDATADHLRRHGLELRSDAYGDSVETVSAEPRLEAAPDLVLVTVKATALEDALALVPPGSLGQALVVPFLNGLDHVDLLRSRYGPSHVATGTIRVESERVSPGVVVHRSPFALVELAAGQADPAQVQVAADALAGAGLSVTVRDDDRQVLWEKLSVLAPLALLPTSFAAPWGVLRDEHWAAVESVVGEVVAAALAEGVELDEGAVLGFLRDRVPDDMRSSMQKDAASSQPLELDAIGGAVLRAARRGGTEAPVTQRLVDGLASIAIPD</sequence>
<dbReference type="Pfam" id="PF08546">
    <property type="entry name" value="ApbA_C"/>
    <property type="match status" value="1"/>
</dbReference>
<dbReference type="GO" id="GO:0005737">
    <property type="term" value="C:cytoplasm"/>
    <property type="evidence" value="ECO:0007669"/>
    <property type="project" value="TreeGrafter"/>
</dbReference>
<evidence type="ECO:0000256" key="1">
    <source>
        <dbReference type="ARBA" id="ARBA00007870"/>
    </source>
</evidence>
<dbReference type="Proteomes" id="UP000199077">
    <property type="component" value="Chromosome I"/>
</dbReference>
<keyword evidence="2 4" id="KW-0521">NADP</keyword>
<dbReference type="NCBIfam" id="TIGR00745">
    <property type="entry name" value="apbA_panE"/>
    <property type="match status" value="1"/>
</dbReference>
<dbReference type="InterPro" id="IPR013332">
    <property type="entry name" value="KPR_N"/>
</dbReference>
<dbReference type="AlphaFoldDB" id="A0A1H0PLN0"/>
<comment type="pathway">
    <text evidence="4">Cofactor biosynthesis; (R)-pantothenate biosynthesis; (R)-pantoate from 3-methyl-2-oxobutanoate: step 2/2.</text>
</comment>
<organism evidence="7 8">
    <name type="scientific">Pedococcus dokdonensis</name>
    <dbReference type="NCBI Taxonomy" id="443156"/>
    <lineage>
        <taxon>Bacteria</taxon>
        <taxon>Bacillati</taxon>
        <taxon>Actinomycetota</taxon>
        <taxon>Actinomycetes</taxon>
        <taxon>Micrococcales</taxon>
        <taxon>Intrasporangiaceae</taxon>
        <taxon>Pedococcus</taxon>
    </lineage>
</organism>
<dbReference type="EC" id="1.1.1.169" evidence="4"/>
<accession>A0A1H0PLN0</accession>
<evidence type="ECO:0000259" key="6">
    <source>
        <dbReference type="Pfam" id="PF08546"/>
    </source>
</evidence>
<evidence type="ECO:0000256" key="2">
    <source>
        <dbReference type="ARBA" id="ARBA00022857"/>
    </source>
</evidence>
<dbReference type="InterPro" id="IPR013752">
    <property type="entry name" value="KPA_reductase"/>
</dbReference>
<dbReference type="EMBL" id="LT629711">
    <property type="protein sequence ID" value="SDP05529.1"/>
    <property type="molecule type" value="Genomic_DNA"/>
</dbReference>
<dbReference type="PANTHER" id="PTHR21708">
    <property type="entry name" value="PROBABLE 2-DEHYDROPANTOATE 2-REDUCTASE"/>
    <property type="match status" value="1"/>
</dbReference>
<reference evidence="8" key="1">
    <citation type="submission" date="2016-10" db="EMBL/GenBank/DDBJ databases">
        <authorList>
            <person name="Varghese N."/>
            <person name="Submissions S."/>
        </authorList>
    </citation>
    <scope>NUCLEOTIDE SEQUENCE [LARGE SCALE GENOMIC DNA]</scope>
    <source>
        <strain evidence="8">DSM 22329</strain>
    </source>
</reference>
<dbReference type="InterPro" id="IPR051402">
    <property type="entry name" value="KPR-Related"/>
</dbReference>